<reference evidence="2 3" key="1">
    <citation type="submission" date="2013-08" db="EMBL/GenBank/DDBJ databases">
        <title>The genome sequence of Knoellia flava.</title>
        <authorList>
            <person name="Zhu W."/>
            <person name="Wang G."/>
        </authorList>
    </citation>
    <scope>NUCLEOTIDE SEQUENCE [LARGE SCALE GENOMIC DNA]</scope>
    <source>
        <strain evidence="2 3">TL1</strain>
    </source>
</reference>
<feature type="transmembrane region" description="Helical" evidence="1">
    <location>
        <begin position="120"/>
        <end position="144"/>
    </location>
</feature>
<dbReference type="Proteomes" id="UP000029990">
    <property type="component" value="Unassembled WGS sequence"/>
</dbReference>
<evidence type="ECO:0000313" key="2">
    <source>
        <dbReference type="EMBL" id="KGN36019.1"/>
    </source>
</evidence>
<gene>
    <name evidence="2" type="ORF">N798_00275</name>
</gene>
<keyword evidence="1" id="KW-1133">Transmembrane helix</keyword>
<dbReference type="EMBL" id="AVPI01000001">
    <property type="protein sequence ID" value="KGN36019.1"/>
    <property type="molecule type" value="Genomic_DNA"/>
</dbReference>
<organism evidence="2 3">
    <name type="scientific">Knoellia flava TL1</name>
    <dbReference type="NCBI Taxonomy" id="1385518"/>
    <lineage>
        <taxon>Bacteria</taxon>
        <taxon>Bacillati</taxon>
        <taxon>Actinomycetota</taxon>
        <taxon>Actinomycetes</taxon>
        <taxon>Micrococcales</taxon>
        <taxon>Intrasporangiaceae</taxon>
        <taxon>Knoellia</taxon>
    </lineage>
</organism>
<feature type="transmembrane region" description="Helical" evidence="1">
    <location>
        <begin position="21"/>
        <end position="42"/>
    </location>
</feature>
<name>A0ABR4XIG7_9MICO</name>
<protein>
    <recommendedName>
        <fullName evidence="4">Permease</fullName>
    </recommendedName>
</protein>
<evidence type="ECO:0000313" key="3">
    <source>
        <dbReference type="Proteomes" id="UP000029990"/>
    </source>
</evidence>
<feature type="transmembrane region" description="Helical" evidence="1">
    <location>
        <begin position="92"/>
        <end position="114"/>
    </location>
</feature>
<sequence>MTRHLWRAIDLKLSEILQFDLWVGVAGGAGAVAAALVAPSALLNTLGVASQVMGIVVGAVIAGVSIQAAFFDQAFLRKLRAISRDPVSYLAPFLFTAVLGVAAMIGMLVLSALTPTTIPAVLATIGGITGLLTVWALASILPCLATLVQFIGLKVAALDVPDDIDVQIKPKRAAEG</sequence>
<keyword evidence="1" id="KW-0472">Membrane</keyword>
<feature type="transmembrane region" description="Helical" evidence="1">
    <location>
        <begin position="48"/>
        <end position="71"/>
    </location>
</feature>
<comment type="caution">
    <text evidence="2">The sequence shown here is derived from an EMBL/GenBank/DDBJ whole genome shotgun (WGS) entry which is preliminary data.</text>
</comment>
<evidence type="ECO:0000256" key="1">
    <source>
        <dbReference type="SAM" id="Phobius"/>
    </source>
</evidence>
<proteinExistence type="predicted"/>
<evidence type="ECO:0008006" key="4">
    <source>
        <dbReference type="Google" id="ProtNLM"/>
    </source>
</evidence>
<keyword evidence="3" id="KW-1185">Reference proteome</keyword>
<keyword evidence="1" id="KW-0812">Transmembrane</keyword>
<accession>A0ABR4XIG7</accession>